<keyword evidence="1" id="KW-0472">Membrane</keyword>
<reference evidence="2" key="1">
    <citation type="journal article" date="2002" name="J. Bacteriol.">
        <title>Characterization of PauB, a novel broad-spectrum plasminogen activator from Streptococcus uberis.</title>
        <authorList>
            <person name="Ward P.N."/>
            <person name="Leigh J.A."/>
        </authorList>
    </citation>
    <scope>NUCLEOTIDE SEQUENCE</scope>
    <source>
        <strain evidence="2">SK880</strain>
    </source>
</reference>
<keyword evidence="1" id="KW-0812">Transmembrane</keyword>
<protein>
    <recommendedName>
        <fullName evidence="3">DUF3267 domain-containing protein</fullName>
    </recommendedName>
</protein>
<evidence type="ECO:0008006" key="3">
    <source>
        <dbReference type="Google" id="ProtNLM"/>
    </source>
</evidence>
<dbReference type="EMBL" id="AJ314852">
    <property type="protein sequence ID" value="CAC85653.1"/>
    <property type="molecule type" value="Genomic_DNA"/>
</dbReference>
<keyword evidence="1" id="KW-1133">Transmembrane helix</keyword>
<sequence>MKIIDKVRLQGNKKLLLLLNLFSLPLTYLFFLLFTQIAIIFKPLINKGTSINTSGIVTVMGMVMALLVIHELVHGLFYKLFKPKNRIKIGFRLKSMIG</sequence>
<feature type="transmembrane region" description="Helical" evidence="1">
    <location>
        <begin position="15"/>
        <end position="41"/>
    </location>
</feature>
<dbReference type="AlphaFoldDB" id="Q934T3"/>
<proteinExistence type="predicted"/>
<evidence type="ECO:0000256" key="1">
    <source>
        <dbReference type="SAM" id="Phobius"/>
    </source>
</evidence>
<evidence type="ECO:0000313" key="2">
    <source>
        <dbReference type="EMBL" id="CAC85653.1"/>
    </source>
</evidence>
<accession>Q934T3</accession>
<organism evidence="2">
    <name type="scientific">Streptococcus uberis</name>
    <dbReference type="NCBI Taxonomy" id="1349"/>
    <lineage>
        <taxon>Bacteria</taxon>
        <taxon>Bacillati</taxon>
        <taxon>Bacillota</taxon>
        <taxon>Bacilli</taxon>
        <taxon>Lactobacillales</taxon>
        <taxon>Streptococcaceae</taxon>
        <taxon>Streptococcus</taxon>
    </lineage>
</organism>
<feature type="transmembrane region" description="Helical" evidence="1">
    <location>
        <begin position="53"/>
        <end position="78"/>
    </location>
</feature>
<name>Q934T3_STRUB</name>